<keyword evidence="3" id="KW-1185">Reference proteome</keyword>
<dbReference type="PROSITE" id="PS51819">
    <property type="entry name" value="VOC"/>
    <property type="match status" value="1"/>
</dbReference>
<protein>
    <submittedName>
        <fullName evidence="2">Glyoxalase-like domain protein</fullName>
    </submittedName>
</protein>
<evidence type="ECO:0000259" key="1">
    <source>
        <dbReference type="PROSITE" id="PS51819"/>
    </source>
</evidence>
<dbReference type="Proteomes" id="UP000053235">
    <property type="component" value="Unassembled WGS sequence"/>
</dbReference>
<dbReference type="RefSeq" id="WP_055671226.1">
    <property type="nucleotide sequence ID" value="NZ_CXWD01000004.1"/>
</dbReference>
<dbReference type="AlphaFoldDB" id="A0A0M6ZYB2"/>
<feature type="domain" description="VOC" evidence="1">
    <location>
        <begin position="5"/>
        <end position="127"/>
    </location>
</feature>
<dbReference type="Pfam" id="PF00903">
    <property type="entry name" value="Glyoxalase"/>
    <property type="match status" value="1"/>
</dbReference>
<sequence>MSGAFLEHVNVTVSDPEATAQRLKDWFGWEVRWKGDSLGGGITYHIGNETSYIAAYNPPKETAAMPGESYGIRGGLNHIAVVVDDLDATEALIKAGGYETKNHADYEPGRRFYFDDDDGIEFEVVSYAE</sequence>
<dbReference type="OrthoDB" id="7355345at2"/>
<organism evidence="2 3">
    <name type="scientific">Roseibium alexandrii</name>
    <dbReference type="NCBI Taxonomy" id="388408"/>
    <lineage>
        <taxon>Bacteria</taxon>
        <taxon>Pseudomonadati</taxon>
        <taxon>Pseudomonadota</taxon>
        <taxon>Alphaproteobacteria</taxon>
        <taxon>Hyphomicrobiales</taxon>
        <taxon>Stappiaceae</taxon>
        <taxon>Roseibium</taxon>
    </lineage>
</organism>
<dbReference type="EMBL" id="CXWD01000004">
    <property type="protein sequence ID" value="CTQ67281.1"/>
    <property type="molecule type" value="Genomic_DNA"/>
</dbReference>
<accession>A0A0M6ZYB2</accession>
<dbReference type="InterPro" id="IPR037523">
    <property type="entry name" value="VOC_core"/>
</dbReference>
<evidence type="ECO:0000313" key="3">
    <source>
        <dbReference type="Proteomes" id="UP000053235"/>
    </source>
</evidence>
<dbReference type="Gene3D" id="3.10.180.10">
    <property type="entry name" value="2,3-Dihydroxybiphenyl 1,2-Dioxygenase, domain 1"/>
    <property type="match status" value="1"/>
</dbReference>
<gene>
    <name evidence="2" type="ORF">LAX5112_01307</name>
</gene>
<name>A0A0M6ZYB2_9HYPH</name>
<reference evidence="3" key="1">
    <citation type="submission" date="2015-07" db="EMBL/GenBank/DDBJ databases">
        <authorList>
            <person name="Rodrigo-Torres Lidia"/>
            <person name="Arahal R.David."/>
        </authorList>
    </citation>
    <scope>NUCLEOTIDE SEQUENCE [LARGE SCALE GENOMIC DNA]</scope>
    <source>
        <strain evidence="3">CECT 5112</strain>
    </source>
</reference>
<dbReference type="InterPro" id="IPR004360">
    <property type="entry name" value="Glyas_Fos-R_dOase_dom"/>
</dbReference>
<evidence type="ECO:0000313" key="2">
    <source>
        <dbReference type="EMBL" id="CTQ67281.1"/>
    </source>
</evidence>
<dbReference type="CDD" id="cd06587">
    <property type="entry name" value="VOC"/>
    <property type="match status" value="1"/>
</dbReference>
<dbReference type="STRING" id="388408.LAX5112_01307"/>
<dbReference type="SUPFAM" id="SSF54593">
    <property type="entry name" value="Glyoxalase/Bleomycin resistance protein/Dihydroxybiphenyl dioxygenase"/>
    <property type="match status" value="1"/>
</dbReference>
<dbReference type="InterPro" id="IPR029068">
    <property type="entry name" value="Glyas_Bleomycin-R_OHBP_Dase"/>
</dbReference>
<proteinExistence type="predicted"/>